<name>A0A7C1CVF3_9BACT</name>
<dbReference type="AlphaFoldDB" id="A0A7C1CVF3"/>
<keyword evidence="1" id="KW-0436">Ligase</keyword>
<proteinExistence type="predicted"/>
<dbReference type="EMBL" id="DSBT01000202">
    <property type="protein sequence ID" value="HDP77978.1"/>
    <property type="molecule type" value="Genomic_DNA"/>
</dbReference>
<dbReference type="GO" id="GO:0016874">
    <property type="term" value="F:ligase activity"/>
    <property type="evidence" value="ECO:0007669"/>
    <property type="project" value="UniProtKB-KW"/>
</dbReference>
<feature type="non-terminal residue" evidence="1">
    <location>
        <position position="99"/>
    </location>
</feature>
<dbReference type="Proteomes" id="UP000886198">
    <property type="component" value="Unassembled WGS sequence"/>
</dbReference>
<gene>
    <name evidence="1" type="ORF">ENN47_07325</name>
</gene>
<evidence type="ECO:0000313" key="1">
    <source>
        <dbReference type="EMBL" id="HDP77978.1"/>
    </source>
</evidence>
<accession>A0A7C1CVF3</accession>
<reference evidence="1" key="1">
    <citation type="journal article" date="2020" name="mSystems">
        <title>Genome- and Community-Level Interaction Insights into Carbon Utilization and Element Cycling Functions of Hydrothermarchaeota in Hydrothermal Sediment.</title>
        <authorList>
            <person name="Zhou Z."/>
            <person name="Liu Y."/>
            <person name="Xu W."/>
            <person name="Pan J."/>
            <person name="Luo Z.H."/>
            <person name="Li M."/>
        </authorList>
    </citation>
    <scope>NUCLEOTIDE SEQUENCE [LARGE SCALE GENOMIC DNA]</scope>
    <source>
        <strain evidence="1">SpSt-1179</strain>
    </source>
</reference>
<sequence length="99" mass="11974">MFDGTKRKLMERILWCPESTSPTYDDPGKFHYEEVKIDWPDEIKRPFVGLTQDCNAVTYWTKYASFLEKNGFPYSIYEYRRSDWIERASKFDLIIWSPK</sequence>
<comment type="caution">
    <text evidence="1">The sequence shown here is derived from an EMBL/GenBank/DDBJ whole genome shotgun (WGS) entry which is preliminary data.</text>
</comment>
<protein>
    <submittedName>
        <fullName evidence="1">ATP-dependent carboxylate-amine ligase</fullName>
    </submittedName>
</protein>
<organism evidence="1">
    <name type="scientific">Mesotoga infera</name>
    <dbReference type="NCBI Taxonomy" id="1236046"/>
    <lineage>
        <taxon>Bacteria</taxon>
        <taxon>Thermotogati</taxon>
        <taxon>Thermotogota</taxon>
        <taxon>Thermotogae</taxon>
        <taxon>Kosmotogales</taxon>
        <taxon>Kosmotogaceae</taxon>
        <taxon>Mesotoga</taxon>
    </lineage>
</organism>